<evidence type="ECO:0000313" key="6">
    <source>
        <dbReference type="Ensembl" id="ENSCCNP00000004560.1"/>
    </source>
</evidence>
<accession>A0A8C0W963</accession>
<evidence type="ECO:0000256" key="1">
    <source>
        <dbReference type="ARBA" id="ARBA00004479"/>
    </source>
</evidence>
<dbReference type="PANTHER" id="PTHR15036:SF51">
    <property type="entry name" value="NEUREXIN-1"/>
    <property type="match status" value="1"/>
</dbReference>
<keyword evidence="3" id="KW-0357">Heparan sulfate</keyword>
<dbReference type="SMART" id="SM00282">
    <property type="entry name" value="LamG"/>
    <property type="match status" value="1"/>
</dbReference>
<evidence type="ECO:0000256" key="3">
    <source>
        <dbReference type="ARBA" id="ARBA00023207"/>
    </source>
</evidence>
<comment type="subcellular location">
    <subcellularLocation>
        <location evidence="1">Membrane</location>
        <topology evidence="1">Single-pass type I membrane protein</topology>
    </subcellularLocation>
</comment>
<dbReference type="Gene3D" id="2.60.120.200">
    <property type="match status" value="1"/>
</dbReference>
<dbReference type="CDD" id="cd00110">
    <property type="entry name" value="LamG"/>
    <property type="match status" value="1"/>
</dbReference>
<proteinExistence type="predicted"/>
<dbReference type="InterPro" id="IPR001791">
    <property type="entry name" value="Laminin_G"/>
</dbReference>
<dbReference type="PANTHER" id="PTHR15036">
    <property type="entry name" value="PIKACHURIN-LIKE PROTEIN"/>
    <property type="match status" value="1"/>
</dbReference>
<organism evidence="6">
    <name type="scientific">Castor canadensis</name>
    <name type="common">American beaver</name>
    <dbReference type="NCBI Taxonomy" id="51338"/>
    <lineage>
        <taxon>Eukaryota</taxon>
        <taxon>Metazoa</taxon>
        <taxon>Chordata</taxon>
        <taxon>Craniata</taxon>
        <taxon>Vertebrata</taxon>
        <taxon>Euteleostomi</taxon>
        <taxon>Mammalia</taxon>
        <taxon>Eutheria</taxon>
        <taxon>Euarchontoglires</taxon>
        <taxon>Glires</taxon>
        <taxon>Rodentia</taxon>
        <taxon>Castorimorpha</taxon>
        <taxon>Castoridae</taxon>
        <taxon>Castor</taxon>
    </lineage>
</organism>
<comment type="caution">
    <text evidence="4">Lacks conserved residue(s) required for the propagation of feature annotation.</text>
</comment>
<dbReference type="InterPro" id="IPR013320">
    <property type="entry name" value="ConA-like_dom_sf"/>
</dbReference>
<dbReference type="InterPro" id="IPR050372">
    <property type="entry name" value="Neurexin-related_CASP"/>
</dbReference>
<feature type="domain" description="Laminin G" evidence="5">
    <location>
        <begin position="15"/>
        <end position="183"/>
    </location>
</feature>
<reference evidence="6" key="1">
    <citation type="submission" date="2023-09" db="UniProtKB">
        <authorList>
            <consortium name="Ensembl"/>
        </authorList>
    </citation>
    <scope>IDENTIFICATION</scope>
</reference>
<keyword evidence="2" id="KW-0677">Repeat</keyword>
<name>A0A8C0W963_CASCN</name>
<keyword evidence="3" id="KW-0654">Proteoglycan</keyword>
<evidence type="ECO:0000256" key="2">
    <source>
        <dbReference type="ARBA" id="ARBA00022737"/>
    </source>
</evidence>
<dbReference type="Ensembl" id="ENSCCNT00000005998.1">
    <property type="protein sequence ID" value="ENSCCNP00000004560.1"/>
    <property type="gene ID" value="ENSCCNG00000004852.1"/>
</dbReference>
<protein>
    <recommendedName>
        <fullName evidence="5">Laminin G domain-containing protein</fullName>
    </recommendedName>
</protein>
<evidence type="ECO:0000256" key="4">
    <source>
        <dbReference type="PROSITE-ProRule" id="PRU00122"/>
    </source>
</evidence>
<dbReference type="PROSITE" id="PS50025">
    <property type="entry name" value="LAM_G_DOMAIN"/>
    <property type="match status" value="1"/>
</dbReference>
<keyword evidence="3" id="KW-0325">Glycoprotein</keyword>
<dbReference type="AlphaFoldDB" id="A0A8C0W963"/>
<dbReference type="Pfam" id="PF02210">
    <property type="entry name" value="Laminin_G_2"/>
    <property type="match status" value="1"/>
</dbReference>
<sequence>MPVYICFPLGKEEYIATFKGSEYFCYDLSQNPIQSSSDEITLSFKTLQRNGLMLHTGKSADYVNLALKNGAVSLVINLGSGAFEALVEPVNGKFNDNAWHDVKVTRNLRQVTISVDGILTTTGYTQEDYTMLGSDDFFYVGGSPSTADLPGSPVNPTESTFAEDLMFPESNGTTLNSVFYGLCRIWERGSPHIKL</sequence>
<dbReference type="SUPFAM" id="SSF49899">
    <property type="entry name" value="Concanavalin A-like lectins/glucanases"/>
    <property type="match status" value="1"/>
</dbReference>
<evidence type="ECO:0000259" key="5">
    <source>
        <dbReference type="PROSITE" id="PS50025"/>
    </source>
</evidence>